<keyword evidence="2" id="KW-0732">Signal</keyword>
<reference evidence="4 5" key="1">
    <citation type="submission" date="2016-11" db="EMBL/GenBank/DDBJ databases">
        <authorList>
            <person name="Jaros S."/>
            <person name="Januszkiewicz K."/>
            <person name="Wedrychowicz H."/>
        </authorList>
    </citation>
    <scope>NUCLEOTIDE SEQUENCE [LARGE SCALE GENOMIC DNA]</scope>
    <source>
        <strain evidence="4 5">LMG 20594</strain>
    </source>
</reference>
<dbReference type="Proteomes" id="UP001264340">
    <property type="component" value="Unassembled WGS sequence"/>
</dbReference>
<reference evidence="3 6" key="2">
    <citation type="submission" date="2023-07" db="EMBL/GenBank/DDBJ databases">
        <title>Sorghum-associated microbial communities from plants grown in Nebraska, USA.</title>
        <authorList>
            <person name="Schachtman D."/>
        </authorList>
    </citation>
    <scope>NUCLEOTIDE SEQUENCE [LARGE SCALE GENOMIC DNA]</scope>
    <source>
        <strain evidence="3 6">DS1316</strain>
    </source>
</reference>
<dbReference type="AlphaFoldDB" id="A0A1M6VYA5"/>
<evidence type="ECO:0000313" key="5">
    <source>
        <dbReference type="Proteomes" id="UP000184395"/>
    </source>
</evidence>
<evidence type="ECO:0008006" key="7">
    <source>
        <dbReference type="Google" id="ProtNLM"/>
    </source>
</evidence>
<sequence length="118" mass="12117">MKKIVLFLAIATGALAAPALSFAQTNGPITRAEVRADLVRVEQAGYNPSVANDINYPADIQAAEAKIAAQDGQQSGTQGYGGVTQHGKSAAGKRASTHTAMQSSCVGPASYCNPYFGS</sequence>
<dbReference type="OrthoDB" id="9104200at2"/>
<evidence type="ECO:0000256" key="2">
    <source>
        <dbReference type="SAM" id="SignalP"/>
    </source>
</evidence>
<gene>
    <name evidence="3" type="ORF">J2804_000049</name>
    <name evidence="4" type="ORF">SAMN05192548_104224</name>
</gene>
<evidence type="ECO:0000313" key="3">
    <source>
        <dbReference type="EMBL" id="MDR6406661.1"/>
    </source>
</evidence>
<accession>A0A1M6VYA5</accession>
<evidence type="ECO:0000256" key="1">
    <source>
        <dbReference type="SAM" id="MobiDB-lite"/>
    </source>
</evidence>
<organism evidence="4 5">
    <name type="scientific">Paraburkholderia terricola</name>
    <dbReference type="NCBI Taxonomy" id="169427"/>
    <lineage>
        <taxon>Bacteria</taxon>
        <taxon>Pseudomonadati</taxon>
        <taxon>Pseudomonadota</taxon>
        <taxon>Betaproteobacteria</taxon>
        <taxon>Burkholderiales</taxon>
        <taxon>Burkholderiaceae</taxon>
        <taxon>Paraburkholderia</taxon>
    </lineage>
</organism>
<proteinExistence type="predicted"/>
<dbReference type="EMBL" id="JAVDRP010000001">
    <property type="protein sequence ID" value="MDR6406661.1"/>
    <property type="molecule type" value="Genomic_DNA"/>
</dbReference>
<dbReference type="EMBL" id="FRAB01000042">
    <property type="protein sequence ID" value="SHK86453.1"/>
    <property type="molecule type" value="Genomic_DNA"/>
</dbReference>
<feature type="chain" id="PRO_5009921833" description="DUF4148 domain-containing protein" evidence="2">
    <location>
        <begin position="24"/>
        <end position="118"/>
    </location>
</feature>
<evidence type="ECO:0000313" key="4">
    <source>
        <dbReference type="EMBL" id="SHK86453.1"/>
    </source>
</evidence>
<feature type="region of interest" description="Disordered" evidence="1">
    <location>
        <begin position="73"/>
        <end position="102"/>
    </location>
</feature>
<evidence type="ECO:0000313" key="6">
    <source>
        <dbReference type="Proteomes" id="UP001264340"/>
    </source>
</evidence>
<dbReference type="RefSeq" id="WP_073431732.1">
    <property type="nucleotide sequence ID" value="NZ_CADFGY010000039.1"/>
</dbReference>
<dbReference type="Proteomes" id="UP000184395">
    <property type="component" value="Unassembled WGS sequence"/>
</dbReference>
<name>A0A1M6VYA5_9BURK</name>
<keyword evidence="6" id="KW-1185">Reference proteome</keyword>
<protein>
    <recommendedName>
        <fullName evidence="7">DUF4148 domain-containing protein</fullName>
    </recommendedName>
</protein>
<feature type="signal peptide" evidence="2">
    <location>
        <begin position="1"/>
        <end position="23"/>
    </location>
</feature>
<dbReference type="InterPro" id="IPR025421">
    <property type="entry name" value="DUF4148"/>
</dbReference>
<dbReference type="Pfam" id="PF13663">
    <property type="entry name" value="DUF4148"/>
    <property type="match status" value="1"/>
</dbReference>